<reference evidence="4" key="2">
    <citation type="submission" date="2023-05" db="EMBL/GenBank/DDBJ databases">
        <authorList>
            <consortium name="Lawrence Berkeley National Laboratory"/>
            <person name="Steindorff A."/>
            <person name="Hensen N."/>
            <person name="Bonometti L."/>
            <person name="Westerberg I."/>
            <person name="Brannstrom I.O."/>
            <person name="Guillou S."/>
            <person name="Cros-Aarteil S."/>
            <person name="Calhoun S."/>
            <person name="Haridas S."/>
            <person name="Kuo A."/>
            <person name="Mondo S."/>
            <person name="Pangilinan J."/>
            <person name="Riley R."/>
            <person name="Labutti K."/>
            <person name="Andreopoulos B."/>
            <person name="Lipzen A."/>
            <person name="Chen C."/>
            <person name="Yanf M."/>
            <person name="Daum C."/>
            <person name="Ng V."/>
            <person name="Clum A."/>
            <person name="Ohm R."/>
            <person name="Martin F."/>
            <person name="Silar P."/>
            <person name="Natvig D."/>
            <person name="Lalanne C."/>
            <person name="Gautier V."/>
            <person name="Ament-Velasquez S.L."/>
            <person name="Kruys A."/>
            <person name="Hutchinson M.I."/>
            <person name="Powell A.J."/>
            <person name="Barry K."/>
            <person name="Miller A.N."/>
            <person name="Grigoriev I.V."/>
            <person name="Debuchy R."/>
            <person name="Gladieux P."/>
            <person name="Thoren M.H."/>
            <person name="Johannesson H."/>
        </authorList>
    </citation>
    <scope>NUCLEOTIDE SEQUENCE</scope>
    <source>
        <strain evidence="4">CBS 315.58</strain>
    </source>
</reference>
<feature type="domain" description="Zn(2)-C6 fungal-type" evidence="3">
    <location>
        <begin position="35"/>
        <end position="65"/>
    </location>
</feature>
<dbReference type="InterPro" id="IPR001138">
    <property type="entry name" value="Zn2Cys6_DnaBD"/>
</dbReference>
<keyword evidence="5" id="KW-1185">Reference proteome</keyword>
<evidence type="ECO:0000256" key="2">
    <source>
        <dbReference type="SAM" id="MobiDB-lite"/>
    </source>
</evidence>
<dbReference type="Gene3D" id="4.10.240.10">
    <property type="entry name" value="Zn(2)-C6 fungal-type DNA-binding domain"/>
    <property type="match status" value="1"/>
</dbReference>
<evidence type="ECO:0000313" key="4">
    <source>
        <dbReference type="EMBL" id="KAK4203059.1"/>
    </source>
</evidence>
<comment type="caution">
    <text evidence="4">The sequence shown here is derived from an EMBL/GenBank/DDBJ whole genome shotgun (WGS) entry which is preliminary data.</text>
</comment>
<dbReference type="PROSITE" id="PS50048">
    <property type="entry name" value="ZN2_CY6_FUNGAL_2"/>
    <property type="match status" value="1"/>
</dbReference>
<feature type="region of interest" description="Disordered" evidence="2">
    <location>
        <begin position="64"/>
        <end position="84"/>
    </location>
</feature>
<evidence type="ECO:0000259" key="3">
    <source>
        <dbReference type="PROSITE" id="PS50048"/>
    </source>
</evidence>
<dbReference type="InterPro" id="IPR036864">
    <property type="entry name" value="Zn2-C6_fun-type_DNA-bd_sf"/>
</dbReference>
<dbReference type="GO" id="GO:0000981">
    <property type="term" value="F:DNA-binding transcription factor activity, RNA polymerase II-specific"/>
    <property type="evidence" value="ECO:0007669"/>
    <property type="project" value="InterPro"/>
</dbReference>
<reference evidence="4" key="1">
    <citation type="journal article" date="2023" name="Mol. Phylogenet. Evol.">
        <title>Genome-scale phylogeny and comparative genomics of the fungal order Sordariales.</title>
        <authorList>
            <person name="Hensen N."/>
            <person name="Bonometti L."/>
            <person name="Westerberg I."/>
            <person name="Brannstrom I.O."/>
            <person name="Guillou S."/>
            <person name="Cros-Aarteil S."/>
            <person name="Calhoun S."/>
            <person name="Haridas S."/>
            <person name="Kuo A."/>
            <person name="Mondo S."/>
            <person name="Pangilinan J."/>
            <person name="Riley R."/>
            <person name="LaButti K."/>
            <person name="Andreopoulos B."/>
            <person name="Lipzen A."/>
            <person name="Chen C."/>
            <person name="Yan M."/>
            <person name="Daum C."/>
            <person name="Ng V."/>
            <person name="Clum A."/>
            <person name="Steindorff A."/>
            <person name="Ohm R.A."/>
            <person name="Martin F."/>
            <person name="Silar P."/>
            <person name="Natvig D.O."/>
            <person name="Lalanne C."/>
            <person name="Gautier V."/>
            <person name="Ament-Velasquez S.L."/>
            <person name="Kruys A."/>
            <person name="Hutchinson M.I."/>
            <person name="Powell A.J."/>
            <person name="Barry K."/>
            <person name="Miller A.N."/>
            <person name="Grigoriev I.V."/>
            <person name="Debuchy R."/>
            <person name="Gladieux P."/>
            <person name="Hiltunen Thoren M."/>
            <person name="Johannesson H."/>
        </authorList>
    </citation>
    <scope>NUCLEOTIDE SEQUENCE</scope>
    <source>
        <strain evidence="4">CBS 315.58</strain>
    </source>
</reference>
<evidence type="ECO:0000313" key="5">
    <source>
        <dbReference type="Proteomes" id="UP001303160"/>
    </source>
</evidence>
<dbReference type="EMBL" id="MU863892">
    <property type="protein sequence ID" value="KAK4203059.1"/>
    <property type="molecule type" value="Genomic_DNA"/>
</dbReference>
<dbReference type="Proteomes" id="UP001303160">
    <property type="component" value="Unassembled WGS sequence"/>
</dbReference>
<dbReference type="PANTHER" id="PTHR37534">
    <property type="entry name" value="TRANSCRIPTIONAL ACTIVATOR PROTEIN UGA3"/>
    <property type="match status" value="1"/>
</dbReference>
<dbReference type="AlphaFoldDB" id="A0AAN6XLY0"/>
<feature type="region of interest" description="Disordered" evidence="2">
    <location>
        <begin position="1"/>
        <end position="35"/>
    </location>
</feature>
<dbReference type="CDD" id="cd00067">
    <property type="entry name" value="GAL4"/>
    <property type="match status" value="1"/>
</dbReference>
<dbReference type="SMART" id="SM00066">
    <property type="entry name" value="GAL4"/>
    <property type="match status" value="1"/>
</dbReference>
<dbReference type="PANTHER" id="PTHR37534:SF46">
    <property type="entry name" value="ZN(II)2CYS6 TRANSCRIPTION FACTOR (EUROFUNG)"/>
    <property type="match status" value="1"/>
</dbReference>
<name>A0AAN6XLY0_9PEZI</name>
<gene>
    <name evidence="4" type="ORF">QBC40DRAFT_304640</name>
</gene>
<protein>
    <recommendedName>
        <fullName evidence="3">Zn(2)-C6 fungal-type domain-containing protein</fullName>
    </recommendedName>
</protein>
<evidence type="ECO:0000256" key="1">
    <source>
        <dbReference type="ARBA" id="ARBA00023242"/>
    </source>
</evidence>
<dbReference type="GO" id="GO:0008270">
    <property type="term" value="F:zinc ion binding"/>
    <property type="evidence" value="ECO:0007669"/>
    <property type="project" value="InterPro"/>
</dbReference>
<dbReference type="Pfam" id="PF00172">
    <property type="entry name" value="Zn_clus"/>
    <property type="match status" value="1"/>
</dbReference>
<organism evidence="4 5">
    <name type="scientific">Triangularia verruculosa</name>
    <dbReference type="NCBI Taxonomy" id="2587418"/>
    <lineage>
        <taxon>Eukaryota</taxon>
        <taxon>Fungi</taxon>
        <taxon>Dikarya</taxon>
        <taxon>Ascomycota</taxon>
        <taxon>Pezizomycotina</taxon>
        <taxon>Sordariomycetes</taxon>
        <taxon>Sordariomycetidae</taxon>
        <taxon>Sordariales</taxon>
        <taxon>Podosporaceae</taxon>
        <taxon>Triangularia</taxon>
    </lineage>
</organism>
<accession>A0AAN6XLY0</accession>
<proteinExistence type="predicted"/>
<dbReference type="SUPFAM" id="SSF57701">
    <property type="entry name" value="Zn2/Cys6 DNA-binding domain"/>
    <property type="match status" value="1"/>
</dbReference>
<sequence>MSRHSNVSGKRLHRVSKTNKMSPSEPKPGTRSKNGCLTCRRRHVKCGEAKPVCRECTKQRTGCHWAPPPLPKDQQPEEAAQEPQARPFRLLARASEKATTSLAVNYRHNGLAPFQGPTWVPDNETMMNDTPLSPDFLMGLSSFDFPFLPCPPVPCPEPTMDLQLSSNGLLAPLPLAVSPAETEREAFAFYRSEKTFGFGSAKNPNYSTHAVLWETSRENKAVLHLLLAATQAEMASQREFPGSLLDHADENYRLGRQLLEEEVRRMDPVHAMACFYFLYLHHKRRQSAGHRIQLGELSEMMEGYVTAFKLHQLPSSCDPNQPAWSQAKKALMARLMIWLFWVDAQAAAGGQGGKIAKLLTSPGCRRALTDLYETSRSTQVLFWAESYPDDELVDDIKNWGALDMIHDTWVLVQETNNAADEVLPLDVRTSNEIQAKIESLRRKPIPRAVLRLTSSNAPFRDRLMLNADWAGVNLYALCIYHFRCSLTDERLPFSSPGGVRIMETVDSLLLLIQKGLATGRKDQPDRMQWPLFWAGIETTDPFKRVWVLGQLKDEGLLQTLRSVLLLQEGGTRVGMAKIREVFQASCLGVPVAGFGGMWGMRG</sequence>
<keyword evidence="1" id="KW-0539">Nucleus</keyword>
<dbReference type="PROSITE" id="PS00463">
    <property type="entry name" value="ZN2_CY6_FUNGAL_1"/>
    <property type="match status" value="1"/>
</dbReference>